<gene>
    <name evidence="2" type="ORF">RT41_GL001792</name>
</gene>
<keyword evidence="1" id="KW-1133">Transmembrane helix</keyword>
<protein>
    <submittedName>
        <fullName evidence="2">Membrane protein</fullName>
    </submittedName>
</protein>
<keyword evidence="3" id="KW-1185">Reference proteome</keyword>
<organism evidence="2 3">
    <name type="scientific">Lactococcus fujiensis JCM 16395</name>
    <dbReference type="NCBI Taxonomy" id="1291764"/>
    <lineage>
        <taxon>Bacteria</taxon>
        <taxon>Bacillati</taxon>
        <taxon>Bacillota</taxon>
        <taxon>Bacilli</taxon>
        <taxon>Lactobacillales</taxon>
        <taxon>Streptococcaceae</taxon>
        <taxon>Lactococcus</taxon>
    </lineage>
</organism>
<reference evidence="2 3" key="1">
    <citation type="submission" date="2014-12" db="EMBL/GenBank/DDBJ databases">
        <title>Draft genome sequences of 10 type strains of Lactococcus.</title>
        <authorList>
            <person name="Sun Z."/>
            <person name="Zhong Z."/>
            <person name="Liu W."/>
            <person name="Zhang W."/>
            <person name="Zhang H."/>
        </authorList>
    </citation>
    <scope>NUCLEOTIDE SEQUENCE [LARGE SCALE GENOMIC DNA]</scope>
    <source>
        <strain evidence="2 3">JCM 16395</strain>
    </source>
</reference>
<feature type="transmembrane region" description="Helical" evidence="1">
    <location>
        <begin position="70"/>
        <end position="90"/>
    </location>
</feature>
<dbReference type="RefSeq" id="WP_342743690.1">
    <property type="nucleotide sequence ID" value="NZ_JXJU01000007.1"/>
</dbReference>
<feature type="transmembrane region" description="Helical" evidence="1">
    <location>
        <begin position="196"/>
        <end position="216"/>
    </location>
</feature>
<comment type="caution">
    <text evidence="2">The sequence shown here is derived from an EMBL/GenBank/DDBJ whole genome shotgun (WGS) entry which is preliminary data.</text>
</comment>
<dbReference type="Pfam" id="PF04474">
    <property type="entry name" value="DUF554"/>
    <property type="match status" value="1"/>
</dbReference>
<feature type="transmembrane region" description="Helical" evidence="1">
    <location>
        <begin position="153"/>
        <end position="176"/>
    </location>
</feature>
<feature type="transmembrane region" description="Helical" evidence="1">
    <location>
        <begin position="222"/>
        <end position="239"/>
    </location>
</feature>
<dbReference type="EMBL" id="JXJU01000007">
    <property type="protein sequence ID" value="PCR99679.1"/>
    <property type="molecule type" value="Genomic_DNA"/>
</dbReference>
<name>A0A2A5RKI5_9LACT</name>
<keyword evidence="1" id="KW-0472">Membrane</keyword>
<feature type="transmembrane region" description="Helical" evidence="1">
    <location>
        <begin position="36"/>
        <end position="58"/>
    </location>
</feature>
<feature type="transmembrane region" description="Helical" evidence="1">
    <location>
        <begin position="6"/>
        <end position="24"/>
    </location>
</feature>
<evidence type="ECO:0000313" key="3">
    <source>
        <dbReference type="Proteomes" id="UP000218181"/>
    </source>
</evidence>
<feature type="transmembrane region" description="Helical" evidence="1">
    <location>
        <begin position="111"/>
        <end position="133"/>
    </location>
</feature>
<accession>A0A2A5RKI5</accession>
<dbReference type="PRINTS" id="PR00173">
    <property type="entry name" value="EDTRNSPORT"/>
</dbReference>
<evidence type="ECO:0000256" key="1">
    <source>
        <dbReference type="SAM" id="Phobius"/>
    </source>
</evidence>
<sequence>MMIGLGTLINAAAVIVGGLIGLWLNKGLAQRFQDTIMQAQGLAVIFIGISGALGKMFVEQKGVLNTQGTMMMVLSLVLGAVIGEWLNLELHIERFGVFLKTKIHDKNDSHFVDGFVTASLTICIGAMAVVGSLQDGISGDFTMLATKAVLDGIILIIFAATYGIGAIFSVIPLVIFQGSITLLAQLIEPWLTSAAISNLSLVGSTLILCVGLNIMFNTKIKVANLLPALIFATLFGIILK</sequence>
<keyword evidence="1" id="KW-0812">Transmembrane</keyword>
<dbReference type="AlphaFoldDB" id="A0A2A5RKI5"/>
<proteinExistence type="predicted"/>
<dbReference type="InterPro" id="IPR007563">
    <property type="entry name" value="DUF554"/>
</dbReference>
<dbReference type="PANTHER" id="PTHR36111">
    <property type="entry name" value="INNER MEMBRANE PROTEIN-RELATED"/>
    <property type="match status" value="1"/>
</dbReference>
<evidence type="ECO:0000313" key="2">
    <source>
        <dbReference type="EMBL" id="PCR99679.1"/>
    </source>
</evidence>
<dbReference type="Proteomes" id="UP000218181">
    <property type="component" value="Unassembled WGS sequence"/>
</dbReference>
<dbReference type="PANTHER" id="PTHR36111:SF2">
    <property type="entry name" value="INNER MEMBRANE PROTEIN"/>
    <property type="match status" value="1"/>
</dbReference>